<accession>A0A1G4I5J7</accession>
<dbReference type="RefSeq" id="XP_067078519.1">
    <property type="nucleotide sequence ID" value="XM_067222418.1"/>
</dbReference>
<feature type="compositionally biased region" description="Basic and acidic residues" evidence="2">
    <location>
        <begin position="434"/>
        <end position="452"/>
    </location>
</feature>
<dbReference type="GeneID" id="92382432"/>
<name>A0A1G4I5J7_TRYEQ</name>
<feature type="compositionally biased region" description="Basic and acidic residues" evidence="2">
    <location>
        <begin position="502"/>
        <end position="512"/>
    </location>
</feature>
<sequence length="649" mass="72968">MSTLEGCADALLQQKVVQASNYERLEARLMEMERTKRSLFFGLKEVITDVERRTQDLSELKQENSRLRQQLQQGNVKFGALAVFIKDEQKKTARLRETLEGCEIAWAGYPARVALVLHALQERQVFREQLGDVVKNLERVNQLVIVLRRVGEVHSRVAQRLVEHSAETVRLDDAYKQERQLTAGLREEYEQHSVATLAESDRLRGVAQRLELQQLVRESELAAARVESSEAEARNDICRMALQGALTAADTQAVKHQRAEVYFRFVSWRCGLLHTVVSAAEAQTEVVSEMMNTWVGGLRCQRDRLKEETAQTESGRALSAEELEVARTSEAIFQRRNASLRLLCGALRLLYCRQRSRAADIHKEWSQLEGEVSRARKAHEARLFARRLLLLQKEAREGLCAEELLTRRALAEGEEAARQEAVTQRQLDLEAVKKQKLQRDVSPLRREEKADATRSWFQLTNPAKLVVPRARGAAQTEKKRPRLPPDVATPARRTYPLGAKPKSAESDKHWEGGNETPSLSHPQSPPSSPPRNHHSVALIRPSSQVKATRCSRSPSLSGMPVSTVHNSNSGKKRGQPRKNFVTKLGPVGHLVTSPLPRRPSAAKPIDDVVAGAGVQKGVSHHGPRPSLLSEKEPWNGAKFEDVFSDIFPY</sequence>
<proteinExistence type="predicted"/>
<evidence type="ECO:0000313" key="4">
    <source>
        <dbReference type="Proteomes" id="UP000195570"/>
    </source>
</evidence>
<organism evidence="3 4">
    <name type="scientific">Trypanosoma equiperdum</name>
    <dbReference type="NCBI Taxonomy" id="5694"/>
    <lineage>
        <taxon>Eukaryota</taxon>
        <taxon>Discoba</taxon>
        <taxon>Euglenozoa</taxon>
        <taxon>Kinetoplastea</taxon>
        <taxon>Metakinetoplastina</taxon>
        <taxon>Trypanosomatida</taxon>
        <taxon>Trypanosomatidae</taxon>
        <taxon>Trypanosoma</taxon>
    </lineage>
</organism>
<keyword evidence="1" id="KW-0175">Coiled coil</keyword>
<dbReference type="EMBL" id="CZPT02000696">
    <property type="protein sequence ID" value="SCU67162.1"/>
    <property type="molecule type" value="Genomic_DNA"/>
</dbReference>
<protein>
    <submittedName>
        <fullName evidence="3">Uncharacterized protein</fullName>
    </submittedName>
</protein>
<feature type="coiled-coil region" evidence="1">
    <location>
        <begin position="15"/>
        <end position="77"/>
    </location>
</feature>
<dbReference type="VEuPathDB" id="TriTrypDB:TEOVI_000849800"/>
<reference evidence="3" key="1">
    <citation type="submission" date="2016-09" db="EMBL/GenBank/DDBJ databases">
        <authorList>
            <person name="Hebert L."/>
            <person name="Moumen B."/>
        </authorList>
    </citation>
    <scope>NUCLEOTIDE SEQUENCE [LARGE SCALE GENOMIC DNA]</scope>
    <source>
        <strain evidence="3">OVI</strain>
    </source>
</reference>
<feature type="region of interest" description="Disordered" evidence="2">
    <location>
        <begin position="467"/>
        <end position="602"/>
    </location>
</feature>
<gene>
    <name evidence="3" type="ORF">TEOVI_000849800</name>
</gene>
<feature type="region of interest" description="Disordered" evidence="2">
    <location>
        <begin position="434"/>
        <end position="455"/>
    </location>
</feature>
<evidence type="ECO:0000313" key="3">
    <source>
        <dbReference type="EMBL" id="SCU67162.1"/>
    </source>
</evidence>
<feature type="compositionally biased region" description="Polar residues" evidence="2">
    <location>
        <begin position="541"/>
        <end position="556"/>
    </location>
</feature>
<dbReference type="Proteomes" id="UP000195570">
    <property type="component" value="Unassembled WGS sequence"/>
</dbReference>
<evidence type="ECO:0000256" key="1">
    <source>
        <dbReference type="SAM" id="Coils"/>
    </source>
</evidence>
<comment type="caution">
    <text evidence="3">The sequence shown here is derived from an EMBL/GenBank/DDBJ whole genome shotgun (WGS) entry which is preliminary data.</text>
</comment>
<evidence type="ECO:0000256" key="2">
    <source>
        <dbReference type="SAM" id="MobiDB-lite"/>
    </source>
</evidence>
<keyword evidence="4" id="KW-1185">Reference proteome</keyword>
<dbReference type="AlphaFoldDB" id="A0A1G4I5J7"/>